<feature type="compositionally biased region" description="Basic and acidic residues" evidence="13">
    <location>
        <begin position="260"/>
        <end position="271"/>
    </location>
</feature>
<keyword evidence="4 12" id="KW-0863">Zinc-finger</keyword>
<reference evidence="16" key="2">
    <citation type="submission" date="2025-08" db="UniProtKB">
        <authorList>
            <consortium name="Ensembl"/>
        </authorList>
    </citation>
    <scope>IDENTIFICATION</scope>
</reference>
<dbReference type="FunFam" id="3.30.40.10:FF:000199">
    <property type="entry name" value="Bromodomain adjacent to zinc finger domain 2B"/>
    <property type="match status" value="1"/>
</dbReference>
<evidence type="ECO:0000256" key="2">
    <source>
        <dbReference type="ARBA" id="ARBA00007444"/>
    </source>
</evidence>
<evidence type="ECO:0000256" key="8">
    <source>
        <dbReference type="ARBA" id="ARBA00023117"/>
    </source>
</evidence>
<organism evidence="16 17">
    <name type="scientific">Cynoglossus semilaevis</name>
    <name type="common">Tongue sole</name>
    <dbReference type="NCBI Taxonomy" id="244447"/>
    <lineage>
        <taxon>Eukaryota</taxon>
        <taxon>Metazoa</taxon>
        <taxon>Chordata</taxon>
        <taxon>Craniata</taxon>
        <taxon>Vertebrata</taxon>
        <taxon>Euteleostomi</taxon>
        <taxon>Actinopterygii</taxon>
        <taxon>Neopterygii</taxon>
        <taxon>Teleostei</taxon>
        <taxon>Neoteleostei</taxon>
        <taxon>Acanthomorphata</taxon>
        <taxon>Carangaria</taxon>
        <taxon>Pleuronectiformes</taxon>
        <taxon>Pleuronectoidei</taxon>
        <taxon>Cynoglossidae</taxon>
        <taxon>Cynoglossinae</taxon>
        <taxon>Cynoglossus</taxon>
    </lineage>
</organism>
<dbReference type="GO" id="GO:0005634">
    <property type="term" value="C:nucleus"/>
    <property type="evidence" value="ECO:0007669"/>
    <property type="project" value="UniProtKB-SubCell"/>
</dbReference>
<evidence type="ECO:0000256" key="11">
    <source>
        <dbReference type="PROSITE-ProRule" id="PRU00035"/>
    </source>
</evidence>
<dbReference type="GO" id="GO:0000785">
    <property type="term" value="C:chromatin"/>
    <property type="evidence" value="ECO:0007669"/>
    <property type="project" value="TreeGrafter"/>
</dbReference>
<feature type="domain" description="Bromo" evidence="14">
    <location>
        <begin position="342"/>
        <end position="412"/>
    </location>
</feature>
<evidence type="ECO:0000259" key="14">
    <source>
        <dbReference type="PROSITE" id="PS50014"/>
    </source>
</evidence>
<keyword evidence="8 11" id="KW-0103">Bromodomain</keyword>
<dbReference type="InterPro" id="IPR001487">
    <property type="entry name" value="Bromodomain"/>
</dbReference>
<dbReference type="PROSITE" id="PS50014">
    <property type="entry name" value="BROMODOMAIN_2"/>
    <property type="match status" value="1"/>
</dbReference>
<dbReference type="SMART" id="SM00249">
    <property type="entry name" value="PHD"/>
    <property type="match status" value="1"/>
</dbReference>
<accession>A0A3P8VQX8</accession>
<keyword evidence="6" id="KW-0805">Transcription regulation</keyword>
<proteinExistence type="inferred from homology"/>
<dbReference type="STRING" id="244447.ENSCSEP00000016694"/>
<dbReference type="InterPro" id="IPR036427">
    <property type="entry name" value="Bromodomain-like_sf"/>
</dbReference>
<dbReference type="AlphaFoldDB" id="A0A3P8VQX8"/>
<evidence type="ECO:0000256" key="3">
    <source>
        <dbReference type="ARBA" id="ARBA00022723"/>
    </source>
</evidence>
<dbReference type="PANTHER" id="PTHR45915">
    <property type="entry name" value="TRANSCRIPTION INTERMEDIARY FACTOR"/>
    <property type="match status" value="1"/>
</dbReference>
<dbReference type="SUPFAM" id="SSF47370">
    <property type="entry name" value="Bromodomain"/>
    <property type="match status" value="1"/>
</dbReference>
<dbReference type="CDD" id="cd15545">
    <property type="entry name" value="PHD_BAZ2A_like"/>
    <property type="match status" value="1"/>
</dbReference>
<dbReference type="Pfam" id="PF00439">
    <property type="entry name" value="Bromodomain"/>
    <property type="match status" value="1"/>
</dbReference>
<dbReference type="Pfam" id="PF00628">
    <property type="entry name" value="PHD"/>
    <property type="match status" value="1"/>
</dbReference>
<evidence type="ECO:0000256" key="7">
    <source>
        <dbReference type="ARBA" id="ARBA00023054"/>
    </source>
</evidence>
<dbReference type="Gene3D" id="3.30.40.10">
    <property type="entry name" value="Zinc/RING finger domain, C3HC4 (zinc finger)"/>
    <property type="match status" value="1"/>
</dbReference>
<dbReference type="PRINTS" id="PR00503">
    <property type="entry name" value="BROMODOMAIN"/>
</dbReference>
<keyword evidence="3" id="KW-0479">Metal-binding</keyword>
<dbReference type="GO" id="GO:0008270">
    <property type="term" value="F:zinc ion binding"/>
    <property type="evidence" value="ECO:0007669"/>
    <property type="project" value="UniProtKB-KW"/>
</dbReference>
<dbReference type="InParanoid" id="A0A3P8VQX8"/>
<evidence type="ECO:0000256" key="6">
    <source>
        <dbReference type="ARBA" id="ARBA00023015"/>
    </source>
</evidence>
<evidence type="ECO:0000259" key="15">
    <source>
        <dbReference type="PROSITE" id="PS50016"/>
    </source>
</evidence>
<dbReference type="Gene3D" id="1.20.920.10">
    <property type="entry name" value="Bromodomain-like"/>
    <property type="match status" value="1"/>
</dbReference>
<sequence length="431" mass="49271">MCYEASSRQFSFFVCTAVINIAELEKQDVSEKILKTWSVEEKAMEVDVTLLQQIEALERKVVSADVQVKGWMPSEPESDRKDLVYHEHRLISSSASQKESRRSNPVDIPGSIVRRPNNPLDIAVTRLAELENNIKKSCYSVMLLRLPENRKEEPAPGMRLWHKALGQVRSSSQLSLCVQQLQKSVTWDQSVMKVHCHLCQKADNEELLLLCDSCERGCHTYCLKPSISPVPEGDWLCSTCVSKESVQSPWNRRQKNKTAAGEKKRSEVKQNDKPSVFAELIKEEASSSNCVWRKSSKDFRKRKGARCQHSPEDGADSSASLAKKAKMCEDNADELLLLADLEAHPDSWPFLTPVNHKAVPGYKKVIKKPMDFSTIRERLQNNQYSSLETFFVDVNLVFDNCQKFNEDDSEIGRAGHNMRRFFEKRWTELLM</sequence>
<keyword evidence="10" id="KW-0539">Nucleus</keyword>
<dbReference type="SMART" id="SM00297">
    <property type="entry name" value="BROMO"/>
    <property type="match status" value="1"/>
</dbReference>
<dbReference type="InterPro" id="IPR018359">
    <property type="entry name" value="Bromodomain_CS"/>
</dbReference>
<dbReference type="InterPro" id="IPR013083">
    <property type="entry name" value="Znf_RING/FYVE/PHD"/>
</dbReference>
<evidence type="ECO:0000313" key="17">
    <source>
        <dbReference type="Proteomes" id="UP000265120"/>
    </source>
</evidence>
<keyword evidence="17" id="KW-1185">Reference proteome</keyword>
<evidence type="ECO:0000256" key="1">
    <source>
        <dbReference type="ARBA" id="ARBA00004123"/>
    </source>
</evidence>
<dbReference type="InterPro" id="IPR001965">
    <property type="entry name" value="Znf_PHD"/>
</dbReference>
<evidence type="ECO:0008006" key="18">
    <source>
        <dbReference type="Google" id="ProtNLM"/>
    </source>
</evidence>
<dbReference type="SUPFAM" id="SSF57903">
    <property type="entry name" value="FYVE/PHD zinc finger"/>
    <property type="match status" value="1"/>
</dbReference>
<evidence type="ECO:0000313" key="16">
    <source>
        <dbReference type="Ensembl" id="ENSCSEP00000016694.1"/>
    </source>
</evidence>
<dbReference type="PANTHER" id="PTHR45915:SF1">
    <property type="entry name" value="BROMODOMAIN ADJACENT TO ZINC FINGER DOMAIN PROTEIN 2B"/>
    <property type="match status" value="1"/>
</dbReference>
<reference evidence="16" key="3">
    <citation type="submission" date="2025-09" db="UniProtKB">
        <authorList>
            <consortium name="Ensembl"/>
        </authorList>
    </citation>
    <scope>IDENTIFICATION</scope>
</reference>
<keyword evidence="5" id="KW-0862">Zinc</keyword>
<keyword evidence="7" id="KW-0175">Coiled coil</keyword>
<dbReference type="InterPro" id="IPR019787">
    <property type="entry name" value="Znf_PHD-finger"/>
</dbReference>
<reference evidence="16 17" key="1">
    <citation type="journal article" date="2014" name="Nat. Genet.">
        <title>Whole-genome sequence of a flatfish provides insights into ZW sex chromosome evolution and adaptation to a benthic lifestyle.</title>
        <authorList>
            <person name="Chen S."/>
            <person name="Zhang G."/>
            <person name="Shao C."/>
            <person name="Huang Q."/>
            <person name="Liu G."/>
            <person name="Zhang P."/>
            <person name="Song W."/>
            <person name="An N."/>
            <person name="Chalopin D."/>
            <person name="Volff J.N."/>
            <person name="Hong Y."/>
            <person name="Li Q."/>
            <person name="Sha Z."/>
            <person name="Zhou H."/>
            <person name="Xie M."/>
            <person name="Yu Q."/>
            <person name="Liu Y."/>
            <person name="Xiang H."/>
            <person name="Wang N."/>
            <person name="Wu K."/>
            <person name="Yang C."/>
            <person name="Zhou Q."/>
            <person name="Liao X."/>
            <person name="Yang L."/>
            <person name="Hu Q."/>
            <person name="Zhang J."/>
            <person name="Meng L."/>
            <person name="Jin L."/>
            <person name="Tian Y."/>
            <person name="Lian J."/>
            <person name="Yang J."/>
            <person name="Miao G."/>
            <person name="Liu S."/>
            <person name="Liang Z."/>
            <person name="Yan F."/>
            <person name="Li Y."/>
            <person name="Sun B."/>
            <person name="Zhang H."/>
            <person name="Zhang J."/>
            <person name="Zhu Y."/>
            <person name="Du M."/>
            <person name="Zhao Y."/>
            <person name="Schartl M."/>
            <person name="Tang Q."/>
            <person name="Wang J."/>
        </authorList>
    </citation>
    <scope>NUCLEOTIDE SEQUENCE</scope>
</reference>
<evidence type="ECO:0000256" key="5">
    <source>
        <dbReference type="ARBA" id="ARBA00022833"/>
    </source>
</evidence>
<comment type="similarity">
    <text evidence="2">Belongs to the WAL family.</text>
</comment>
<feature type="domain" description="PHD-type" evidence="15">
    <location>
        <begin position="193"/>
        <end position="243"/>
    </location>
</feature>
<comment type="subcellular location">
    <subcellularLocation>
        <location evidence="1">Nucleus</location>
    </subcellularLocation>
</comment>
<dbReference type="Ensembl" id="ENSCSET00000016907.1">
    <property type="protein sequence ID" value="ENSCSEP00000016694.1"/>
    <property type="gene ID" value="ENSCSEG00000010735.1"/>
</dbReference>
<evidence type="ECO:0000256" key="10">
    <source>
        <dbReference type="ARBA" id="ARBA00023242"/>
    </source>
</evidence>
<dbReference type="PROSITE" id="PS00633">
    <property type="entry name" value="BROMODOMAIN_1"/>
    <property type="match status" value="1"/>
</dbReference>
<dbReference type="Proteomes" id="UP000265120">
    <property type="component" value="Chromosome 16"/>
</dbReference>
<protein>
    <recommendedName>
        <fullName evidence="18">Bromodomain adjacent to zinc finger domain 2B</fullName>
    </recommendedName>
</protein>
<keyword evidence="9" id="KW-0804">Transcription</keyword>
<dbReference type="GeneTree" id="ENSGT00940000155359"/>
<evidence type="ECO:0000256" key="9">
    <source>
        <dbReference type="ARBA" id="ARBA00023163"/>
    </source>
</evidence>
<dbReference type="InterPro" id="IPR011011">
    <property type="entry name" value="Znf_FYVE_PHD"/>
</dbReference>
<evidence type="ECO:0000256" key="12">
    <source>
        <dbReference type="PROSITE-ProRule" id="PRU00146"/>
    </source>
</evidence>
<evidence type="ECO:0000256" key="13">
    <source>
        <dbReference type="SAM" id="MobiDB-lite"/>
    </source>
</evidence>
<dbReference type="OMA" id="GMRQWHK"/>
<feature type="region of interest" description="Disordered" evidence="13">
    <location>
        <begin position="251"/>
        <end position="271"/>
    </location>
</feature>
<name>A0A3P8VQX8_CYNSE</name>
<evidence type="ECO:0000256" key="4">
    <source>
        <dbReference type="ARBA" id="ARBA00022771"/>
    </source>
</evidence>
<dbReference type="PROSITE" id="PS50016">
    <property type="entry name" value="ZF_PHD_2"/>
    <property type="match status" value="1"/>
</dbReference>